<protein>
    <submittedName>
        <fullName evidence="1">Uncharacterized protein</fullName>
    </submittedName>
</protein>
<accession>A0A3A4K2Q4</accession>
<dbReference type="RefSeq" id="WP_120042363.1">
    <property type="nucleotide sequence ID" value="NZ_QZFU01000020.1"/>
</dbReference>
<sequence length="320" mass="35487">MYLREDQIGAPLDAWLAEVFHPDRIRDSLSRLEQAQPATQQPTLDAARLSLSEHDRKLARHRAALESGADPALIAEWSREAQRERALVLAQIAAIEAKTVVAHKMSRDEIRQLVDSVGGLLTVLRSADPADKLEVYRQLGLKLTYDHKKRAVLAEAGPKPPVGVLVVSGGGLEPLCPPCSRPATLGFLGMVRDGKGVSGARLTLIVDRVNKPLNASQGQYHVNMRSVDDEEWTPILEIDGRVARDADDRLYRTRDGGWTRPTPVFCRNRHRLGPGRMLVGTVMCRAIDGVHHTYYCRKCGDTVYVPAIGRECDHRAFDGR</sequence>
<dbReference type="OrthoDB" id="3372479at2"/>
<evidence type="ECO:0000313" key="2">
    <source>
        <dbReference type="Proteomes" id="UP000266677"/>
    </source>
</evidence>
<dbReference type="AlphaFoldDB" id="A0A3A4K2Q4"/>
<keyword evidence="2" id="KW-1185">Reference proteome</keyword>
<organism evidence="1 2">
    <name type="scientific">Nocardia panacis</name>
    <dbReference type="NCBI Taxonomy" id="2340916"/>
    <lineage>
        <taxon>Bacteria</taxon>
        <taxon>Bacillati</taxon>
        <taxon>Actinomycetota</taxon>
        <taxon>Actinomycetes</taxon>
        <taxon>Mycobacteriales</taxon>
        <taxon>Nocardiaceae</taxon>
        <taxon>Nocardia</taxon>
    </lineage>
</organism>
<gene>
    <name evidence="1" type="ORF">D5S18_18765</name>
</gene>
<reference evidence="1 2" key="1">
    <citation type="submission" date="2018-09" db="EMBL/GenBank/DDBJ databases">
        <title>YIM PH21274 draft genome.</title>
        <authorList>
            <person name="Miao C."/>
        </authorList>
    </citation>
    <scope>NUCLEOTIDE SEQUENCE [LARGE SCALE GENOMIC DNA]</scope>
    <source>
        <strain evidence="1 2">YIM PH 21724</strain>
    </source>
</reference>
<dbReference type="EMBL" id="QZFU01000020">
    <property type="protein sequence ID" value="RJO74197.1"/>
    <property type="molecule type" value="Genomic_DNA"/>
</dbReference>
<dbReference type="Proteomes" id="UP000266677">
    <property type="component" value="Unassembled WGS sequence"/>
</dbReference>
<comment type="caution">
    <text evidence="1">The sequence shown here is derived from an EMBL/GenBank/DDBJ whole genome shotgun (WGS) entry which is preliminary data.</text>
</comment>
<evidence type="ECO:0000313" key="1">
    <source>
        <dbReference type="EMBL" id="RJO74197.1"/>
    </source>
</evidence>
<proteinExistence type="predicted"/>
<name>A0A3A4K2Q4_9NOCA</name>